<evidence type="ECO:0000256" key="10">
    <source>
        <dbReference type="ARBA" id="ARBA00022782"/>
    </source>
</evidence>
<keyword evidence="11" id="KW-0862">Zinc</keyword>
<keyword evidence="15" id="KW-0010">Activator</keyword>
<evidence type="ECO:0000256" key="20">
    <source>
        <dbReference type="ARBA" id="ARBA00078271"/>
    </source>
</evidence>
<keyword evidence="9 21" id="KW-0863">Zinc-finger</keyword>
<keyword evidence="25" id="KW-1185">Reference proteome</keyword>
<keyword evidence="16" id="KW-0804">Transcription</keyword>
<dbReference type="FunFam" id="3.30.160.60:FF:000019">
    <property type="entry name" value="GLI family zinc finger 3"/>
    <property type="match status" value="1"/>
</dbReference>
<keyword evidence="17" id="KW-0539">Nucleus</keyword>
<dbReference type="GeneTree" id="ENSGT00940000158383"/>
<dbReference type="GO" id="GO:0007399">
    <property type="term" value="P:nervous system development"/>
    <property type="evidence" value="ECO:0007669"/>
    <property type="project" value="UniProtKB-KW"/>
</dbReference>
<evidence type="ECO:0000256" key="22">
    <source>
        <dbReference type="SAM" id="MobiDB-lite"/>
    </source>
</evidence>
<evidence type="ECO:0000256" key="19">
    <source>
        <dbReference type="ARBA" id="ARBA00077890"/>
    </source>
</evidence>
<dbReference type="AlphaFoldDB" id="A0A667YF57"/>
<feature type="region of interest" description="Disordered" evidence="22">
    <location>
        <begin position="1"/>
        <end position="95"/>
    </location>
</feature>
<evidence type="ECO:0000313" key="25">
    <source>
        <dbReference type="Proteomes" id="UP000472263"/>
    </source>
</evidence>
<comment type="similarity">
    <text evidence="3">Belongs to the GLI C2H2-type zinc-finger protein family.</text>
</comment>
<proteinExistence type="inferred from homology"/>
<keyword evidence="12" id="KW-0524">Neurogenesis</keyword>
<dbReference type="Ensembl" id="ENSMMDT00005029686.1">
    <property type="protein sequence ID" value="ENSMMDP00005029000.1"/>
    <property type="gene ID" value="ENSMMDG00005013798.1"/>
</dbReference>
<evidence type="ECO:0000256" key="14">
    <source>
        <dbReference type="ARBA" id="ARBA00023125"/>
    </source>
</evidence>
<keyword evidence="5" id="KW-0963">Cytoplasm</keyword>
<dbReference type="PANTHER" id="PTHR45718">
    <property type="entry name" value="TRANSCRIPTIONAL ACTIVATOR CUBITUS INTERRUPTUS"/>
    <property type="match status" value="1"/>
</dbReference>
<keyword evidence="13" id="KW-0805">Transcription regulation</keyword>
<feature type="domain" description="C2H2-type" evidence="23">
    <location>
        <begin position="214"/>
        <end position="241"/>
    </location>
</feature>
<dbReference type="Pfam" id="PF00096">
    <property type="entry name" value="zf-C2H2"/>
    <property type="match status" value="3"/>
</dbReference>
<dbReference type="FunCoup" id="A0A667YF57">
    <property type="interactions" value="1122"/>
</dbReference>
<dbReference type="Pfam" id="PF23561">
    <property type="entry name" value="zf-C2H2_15"/>
    <property type="match status" value="1"/>
</dbReference>
<dbReference type="GO" id="GO:0005737">
    <property type="term" value="C:cytoplasm"/>
    <property type="evidence" value="ECO:0007669"/>
    <property type="project" value="UniProtKB-SubCell"/>
</dbReference>
<evidence type="ECO:0000256" key="21">
    <source>
        <dbReference type="PROSITE-ProRule" id="PRU00042"/>
    </source>
</evidence>
<feature type="compositionally biased region" description="Polar residues" evidence="22">
    <location>
        <begin position="71"/>
        <end position="95"/>
    </location>
</feature>
<dbReference type="FunFam" id="3.30.160.60:FF:000532">
    <property type="entry name" value="GLIS family zinc finger 2"/>
    <property type="match status" value="1"/>
</dbReference>
<name>A0A667YF57_9TELE</name>
<dbReference type="GO" id="GO:0008270">
    <property type="term" value="F:zinc ion binding"/>
    <property type="evidence" value="ECO:0007669"/>
    <property type="project" value="UniProtKB-KW"/>
</dbReference>
<dbReference type="GO" id="GO:0000981">
    <property type="term" value="F:DNA-binding transcription factor activity, RNA polymerase II-specific"/>
    <property type="evidence" value="ECO:0007669"/>
    <property type="project" value="TreeGrafter"/>
</dbReference>
<evidence type="ECO:0000256" key="8">
    <source>
        <dbReference type="ARBA" id="ARBA00022737"/>
    </source>
</evidence>
<evidence type="ECO:0000256" key="7">
    <source>
        <dbReference type="ARBA" id="ARBA00022723"/>
    </source>
</evidence>
<evidence type="ECO:0000256" key="18">
    <source>
        <dbReference type="ARBA" id="ARBA00072781"/>
    </source>
</evidence>
<feature type="compositionally biased region" description="Basic and acidic residues" evidence="22">
    <location>
        <begin position="8"/>
        <end position="23"/>
    </location>
</feature>
<dbReference type="SUPFAM" id="SSF57667">
    <property type="entry name" value="beta-beta-alpha zinc fingers"/>
    <property type="match status" value="3"/>
</dbReference>
<evidence type="ECO:0000256" key="12">
    <source>
        <dbReference type="ARBA" id="ARBA00022902"/>
    </source>
</evidence>
<evidence type="ECO:0000256" key="11">
    <source>
        <dbReference type="ARBA" id="ARBA00022833"/>
    </source>
</evidence>
<accession>A0A667YF57</accession>
<keyword evidence="6" id="KW-0678">Repressor</keyword>
<keyword evidence="14" id="KW-0238">DNA-binding</keyword>
<dbReference type="GO" id="GO:0060028">
    <property type="term" value="P:convergent extension involved in axis elongation"/>
    <property type="evidence" value="ECO:0007669"/>
    <property type="project" value="Ensembl"/>
</dbReference>
<feature type="domain" description="C2H2-type" evidence="23">
    <location>
        <begin position="181"/>
        <end position="213"/>
    </location>
</feature>
<evidence type="ECO:0000256" key="16">
    <source>
        <dbReference type="ARBA" id="ARBA00023163"/>
    </source>
</evidence>
<dbReference type="GO" id="GO:0039023">
    <property type="term" value="P:pronephric duct morphogenesis"/>
    <property type="evidence" value="ECO:0007669"/>
    <property type="project" value="Ensembl"/>
</dbReference>
<sequence length="485" mass="51651">MLSLDEPLDLKLPRRANGRDRGARSPPLSPLHAKRARQLRMADDGTAVIEPASPASPHTETPTPPAVDLSMSPSSRHTASSPEMTNGNHVPSGNSHIRYVEGGASSQAFQFFVPIGAGAGLHLPSSMFIGQTSDKRASPDLSADEQLACRWKKCHLLFDSLQDLVDHVNDFHVKPEKDSGYCCHWEGCARKGRGFNARYKMLIHIRTHTNEKPHRCPTCNKSFSRLENLKIHNRSHTGEKPYICPYEGCNKRYSNSSDRFKHTRTHYVDKPYYCKMVGCLKRYTDPSSLRKHIKAHGHFVAQEQGSPGGVGSLLKGVQAGGLAGGVGKESELSYVSGAHIIIPGAAAALLGGHALQGLGGSLPLSPISPRPLDLSTLGCPSSPPASLGGAPILSFNGSPLGLAKSPLLSPGFPSSALGLPMVPVLGAAAERRIQGRQGKGKSRGEEAEDEVPAGVLNLSTGGSHDPLSWVVIPPGTVVLKPAVVN</sequence>
<reference evidence="24" key="3">
    <citation type="submission" date="2025-09" db="UniProtKB">
        <authorList>
            <consortium name="Ensembl"/>
        </authorList>
    </citation>
    <scope>IDENTIFICATION</scope>
</reference>
<dbReference type="FunFam" id="3.30.160.60:FF:000310">
    <property type="entry name" value="GLIS family zinc finger 2"/>
    <property type="match status" value="1"/>
</dbReference>
<dbReference type="InterPro" id="IPR036236">
    <property type="entry name" value="Znf_C2H2_sf"/>
</dbReference>
<evidence type="ECO:0000256" key="15">
    <source>
        <dbReference type="ARBA" id="ARBA00023159"/>
    </source>
</evidence>
<keyword evidence="7" id="KW-0479">Metal-binding</keyword>
<dbReference type="SMART" id="SM00355">
    <property type="entry name" value="ZnF_C2H2"/>
    <property type="match status" value="5"/>
</dbReference>
<dbReference type="GO" id="GO:0001947">
    <property type="term" value="P:heart looping"/>
    <property type="evidence" value="ECO:0007669"/>
    <property type="project" value="Ensembl"/>
</dbReference>
<protein>
    <recommendedName>
        <fullName evidence="18">Zinc finger protein GLIS2</fullName>
    </recommendedName>
    <alternativeName>
        <fullName evidence="20">GLI-similar 2</fullName>
    </alternativeName>
    <alternativeName>
        <fullName evidence="19">Neuronal Krueppel-like protein</fullName>
    </alternativeName>
</protein>
<evidence type="ECO:0000259" key="23">
    <source>
        <dbReference type="PROSITE" id="PS50157"/>
    </source>
</evidence>
<dbReference type="GO" id="GO:0016607">
    <property type="term" value="C:nuclear speck"/>
    <property type="evidence" value="ECO:0007669"/>
    <property type="project" value="UniProtKB-SubCell"/>
</dbReference>
<feature type="domain" description="C2H2-type" evidence="23">
    <location>
        <begin position="242"/>
        <end position="271"/>
    </location>
</feature>
<keyword evidence="8" id="KW-0677">Repeat</keyword>
<dbReference type="InterPro" id="IPR056436">
    <property type="entry name" value="Znf-C2H2_ZIC1-5/GLI1-3-like"/>
</dbReference>
<evidence type="ECO:0000256" key="3">
    <source>
        <dbReference type="ARBA" id="ARBA00010831"/>
    </source>
</evidence>
<reference evidence="24" key="2">
    <citation type="submission" date="2025-08" db="UniProtKB">
        <authorList>
            <consortium name="Ensembl"/>
        </authorList>
    </citation>
    <scope>IDENTIFICATION</scope>
</reference>
<comment type="subcellular location">
    <subcellularLocation>
        <location evidence="2">Cytoplasm</location>
    </subcellularLocation>
    <subcellularLocation>
        <location evidence="1">Nucleus speckle</location>
    </subcellularLocation>
</comment>
<evidence type="ECO:0000256" key="4">
    <source>
        <dbReference type="ARBA" id="ARBA00022473"/>
    </source>
</evidence>
<dbReference type="Proteomes" id="UP000472263">
    <property type="component" value="Chromosome 8"/>
</dbReference>
<dbReference type="FunFam" id="3.30.160.60:FF:000359">
    <property type="entry name" value="GLIS family zinc finger 2"/>
    <property type="match status" value="1"/>
</dbReference>
<evidence type="ECO:0000256" key="1">
    <source>
        <dbReference type="ARBA" id="ARBA00004324"/>
    </source>
</evidence>
<evidence type="ECO:0000256" key="6">
    <source>
        <dbReference type="ARBA" id="ARBA00022491"/>
    </source>
</evidence>
<dbReference type="FunFam" id="3.30.160.60:FF:000357">
    <property type="entry name" value="GLIS family zinc finger 2"/>
    <property type="match status" value="1"/>
</dbReference>
<dbReference type="Gene3D" id="3.30.160.60">
    <property type="entry name" value="Classic Zinc Finger"/>
    <property type="match status" value="5"/>
</dbReference>
<evidence type="ECO:0000256" key="13">
    <source>
        <dbReference type="ARBA" id="ARBA00023015"/>
    </source>
</evidence>
<feature type="domain" description="C2H2-type" evidence="23">
    <location>
        <begin position="272"/>
        <end position="296"/>
    </location>
</feature>
<gene>
    <name evidence="24" type="primary">GLIS2</name>
    <name evidence="24" type="synonym">glis2b</name>
</gene>
<evidence type="ECO:0000256" key="9">
    <source>
        <dbReference type="ARBA" id="ARBA00022771"/>
    </source>
</evidence>
<dbReference type="InterPro" id="IPR013087">
    <property type="entry name" value="Znf_C2H2_type"/>
</dbReference>
<dbReference type="GO" id="GO:0030154">
    <property type="term" value="P:cell differentiation"/>
    <property type="evidence" value="ECO:0007669"/>
    <property type="project" value="UniProtKB-KW"/>
</dbReference>
<evidence type="ECO:0000313" key="24">
    <source>
        <dbReference type="Ensembl" id="ENSMMDP00005029000.1"/>
    </source>
</evidence>
<evidence type="ECO:0000256" key="17">
    <source>
        <dbReference type="ARBA" id="ARBA00023242"/>
    </source>
</evidence>
<dbReference type="PROSITE" id="PS00028">
    <property type="entry name" value="ZINC_FINGER_C2H2_1"/>
    <property type="match status" value="3"/>
</dbReference>
<dbReference type="GO" id="GO:0003341">
    <property type="term" value="P:cilium movement"/>
    <property type="evidence" value="ECO:0007669"/>
    <property type="project" value="Ensembl"/>
</dbReference>
<dbReference type="PANTHER" id="PTHR45718:SF8">
    <property type="entry name" value="GLIS FAMILY ZINC FINGER 2"/>
    <property type="match status" value="1"/>
</dbReference>
<dbReference type="PROSITE" id="PS50157">
    <property type="entry name" value="ZINC_FINGER_C2H2_2"/>
    <property type="match status" value="4"/>
</dbReference>
<dbReference type="GO" id="GO:0000978">
    <property type="term" value="F:RNA polymerase II cis-regulatory region sequence-specific DNA binding"/>
    <property type="evidence" value="ECO:0007669"/>
    <property type="project" value="TreeGrafter"/>
</dbReference>
<evidence type="ECO:0000256" key="2">
    <source>
        <dbReference type="ARBA" id="ARBA00004496"/>
    </source>
</evidence>
<organism evidence="24 25">
    <name type="scientific">Myripristis murdjan</name>
    <name type="common">pinecone soldierfish</name>
    <dbReference type="NCBI Taxonomy" id="586833"/>
    <lineage>
        <taxon>Eukaryota</taxon>
        <taxon>Metazoa</taxon>
        <taxon>Chordata</taxon>
        <taxon>Craniata</taxon>
        <taxon>Vertebrata</taxon>
        <taxon>Euteleostomi</taxon>
        <taxon>Actinopterygii</taxon>
        <taxon>Neopterygii</taxon>
        <taxon>Teleostei</taxon>
        <taxon>Neoteleostei</taxon>
        <taxon>Acanthomorphata</taxon>
        <taxon>Holocentriformes</taxon>
        <taxon>Holocentridae</taxon>
        <taxon>Myripristis</taxon>
    </lineage>
</organism>
<keyword evidence="4" id="KW-0217">Developmental protein</keyword>
<keyword evidence="10" id="KW-0221">Differentiation</keyword>
<dbReference type="InterPro" id="IPR043359">
    <property type="entry name" value="GLI-like"/>
</dbReference>
<evidence type="ECO:0000256" key="5">
    <source>
        <dbReference type="ARBA" id="ARBA00022490"/>
    </source>
</evidence>
<dbReference type="InParanoid" id="A0A667YF57"/>
<reference evidence="24" key="1">
    <citation type="submission" date="2019-06" db="EMBL/GenBank/DDBJ databases">
        <authorList>
            <consortium name="Wellcome Sanger Institute Data Sharing"/>
        </authorList>
    </citation>
    <scope>NUCLEOTIDE SEQUENCE [LARGE SCALE GENOMIC DNA]</scope>
</reference>